<evidence type="ECO:0000256" key="1">
    <source>
        <dbReference type="ARBA" id="ARBA00005187"/>
    </source>
</evidence>
<feature type="binding site" evidence="9">
    <location>
        <position position="127"/>
    </location>
    <ligand>
        <name>L-glutamine</name>
        <dbReference type="ChEBI" id="CHEBI:58359"/>
    </ligand>
</feature>
<organism evidence="11 12">
    <name type="scientific">Vicingus serpentipes</name>
    <dbReference type="NCBI Taxonomy" id="1926625"/>
    <lineage>
        <taxon>Bacteria</taxon>
        <taxon>Pseudomonadati</taxon>
        <taxon>Bacteroidota</taxon>
        <taxon>Flavobacteriia</taxon>
        <taxon>Flavobacteriales</taxon>
        <taxon>Vicingaceae</taxon>
        <taxon>Vicingus</taxon>
    </lineage>
</organism>
<dbReference type="GO" id="GO:0004066">
    <property type="term" value="F:asparagine synthase (glutamine-hydrolyzing) activity"/>
    <property type="evidence" value="ECO:0007669"/>
    <property type="project" value="UniProtKB-EC"/>
</dbReference>
<dbReference type="Pfam" id="PF13537">
    <property type="entry name" value="GATase_7"/>
    <property type="match status" value="1"/>
</dbReference>
<evidence type="ECO:0000256" key="3">
    <source>
        <dbReference type="ARBA" id="ARBA00012737"/>
    </source>
</evidence>
<keyword evidence="5 9" id="KW-0067">ATP-binding</keyword>
<dbReference type="Pfam" id="PF00733">
    <property type="entry name" value="Asn_synthase"/>
    <property type="match status" value="1"/>
</dbReference>
<keyword evidence="8" id="KW-0028">Amino-acid biosynthesis</keyword>
<dbReference type="Proteomes" id="UP000321721">
    <property type="component" value="Unassembled WGS sequence"/>
</dbReference>
<dbReference type="GO" id="GO:0005829">
    <property type="term" value="C:cytosol"/>
    <property type="evidence" value="ECO:0007669"/>
    <property type="project" value="TreeGrafter"/>
</dbReference>
<dbReference type="InterPro" id="IPR017932">
    <property type="entry name" value="GATase_2_dom"/>
</dbReference>
<dbReference type="PIRSF" id="PIRSF001589">
    <property type="entry name" value="Asn_synthetase_glu-h"/>
    <property type="match status" value="1"/>
</dbReference>
<dbReference type="Gene3D" id="3.60.20.10">
    <property type="entry name" value="Glutamine Phosphoribosylpyrophosphate, subunit 1, domain 1"/>
    <property type="match status" value="1"/>
</dbReference>
<dbReference type="NCBIfam" id="TIGR01536">
    <property type="entry name" value="asn_synth_AEB"/>
    <property type="match status" value="1"/>
</dbReference>
<dbReference type="RefSeq" id="WP_147100158.1">
    <property type="nucleotide sequence ID" value="NZ_VOOS01000003.1"/>
</dbReference>
<feature type="active site" description="For GATase activity" evidence="8">
    <location>
        <position position="2"/>
    </location>
</feature>
<reference evidence="11 12" key="1">
    <citation type="submission" date="2019-08" db="EMBL/GenBank/DDBJ databases">
        <title>Genome of Vicingus serpentipes NCIMB 15042.</title>
        <authorList>
            <person name="Bowman J.P."/>
        </authorList>
    </citation>
    <scope>NUCLEOTIDE SEQUENCE [LARGE SCALE GENOMIC DNA]</scope>
    <source>
        <strain evidence="11 12">NCIMB 15042</strain>
    </source>
</reference>
<evidence type="ECO:0000256" key="4">
    <source>
        <dbReference type="ARBA" id="ARBA00022741"/>
    </source>
</evidence>
<dbReference type="Gene3D" id="3.40.50.620">
    <property type="entry name" value="HUPs"/>
    <property type="match status" value="1"/>
</dbReference>
<dbReference type="InterPro" id="IPR033738">
    <property type="entry name" value="AsnB_N"/>
</dbReference>
<dbReference type="InterPro" id="IPR001962">
    <property type="entry name" value="Asn_synthase"/>
</dbReference>
<dbReference type="InterPro" id="IPR029055">
    <property type="entry name" value="Ntn_hydrolases_N"/>
</dbReference>
<evidence type="ECO:0000313" key="12">
    <source>
        <dbReference type="Proteomes" id="UP000321721"/>
    </source>
</evidence>
<proteinExistence type="inferred from homology"/>
<dbReference type="InterPro" id="IPR006426">
    <property type="entry name" value="Asn_synth_AEB"/>
</dbReference>
<dbReference type="GO" id="GO:0006529">
    <property type="term" value="P:asparagine biosynthetic process"/>
    <property type="evidence" value="ECO:0007669"/>
    <property type="project" value="UniProtKB-KW"/>
</dbReference>
<keyword evidence="4 9" id="KW-0547">Nucleotide-binding</keyword>
<dbReference type="InterPro" id="IPR014729">
    <property type="entry name" value="Rossmann-like_a/b/a_fold"/>
</dbReference>
<dbReference type="AlphaFoldDB" id="A0A5C6RUS4"/>
<evidence type="ECO:0000256" key="8">
    <source>
        <dbReference type="PIRSR" id="PIRSR001589-1"/>
    </source>
</evidence>
<evidence type="ECO:0000313" key="11">
    <source>
        <dbReference type="EMBL" id="TXB65270.1"/>
    </source>
</evidence>
<dbReference type="PANTHER" id="PTHR43284:SF1">
    <property type="entry name" value="ASPARAGINE SYNTHETASE"/>
    <property type="match status" value="1"/>
</dbReference>
<dbReference type="CDD" id="cd01991">
    <property type="entry name" value="Asn_synthase_B_C"/>
    <property type="match status" value="1"/>
</dbReference>
<comment type="similarity">
    <text evidence="2">Belongs to the asparagine synthetase family.</text>
</comment>
<evidence type="ECO:0000256" key="6">
    <source>
        <dbReference type="ARBA" id="ARBA00022962"/>
    </source>
</evidence>
<dbReference type="OrthoDB" id="9763290at2"/>
<evidence type="ECO:0000256" key="5">
    <source>
        <dbReference type="ARBA" id="ARBA00022840"/>
    </source>
</evidence>
<evidence type="ECO:0000256" key="9">
    <source>
        <dbReference type="PIRSR" id="PIRSR001589-2"/>
    </source>
</evidence>
<comment type="caution">
    <text evidence="11">The sequence shown here is derived from an EMBL/GenBank/DDBJ whole genome shotgun (WGS) entry which is preliminary data.</text>
</comment>
<evidence type="ECO:0000256" key="2">
    <source>
        <dbReference type="ARBA" id="ARBA00005752"/>
    </source>
</evidence>
<accession>A0A5C6RUS4</accession>
<dbReference type="PANTHER" id="PTHR43284">
    <property type="entry name" value="ASPARAGINE SYNTHETASE (GLUTAMINE-HYDROLYZING)"/>
    <property type="match status" value="1"/>
</dbReference>
<keyword evidence="8" id="KW-0061">Asparagine biosynthesis</keyword>
<comment type="catalytic activity">
    <reaction evidence="7">
        <text>L-aspartate + L-glutamine + ATP + H2O = L-asparagine + L-glutamate + AMP + diphosphate + H(+)</text>
        <dbReference type="Rhea" id="RHEA:12228"/>
        <dbReference type="ChEBI" id="CHEBI:15377"/>
        <dbReference type="ChEBI" id="CHEBI:15378"/>
        <dbReference type="ChEBI" id="CHEBI:29985"/>
        <dbReference type="ChEBI" id="CHEBI:29991"/>
        <dbReference type="ChEBI" id="CHEBI:30616"/>
        <dbReference type="ChEBI" id="CHEBI:33019"/>
        <dbReference type="ChEBI" id="CHEBI:58048"/>
        <dbReference type="ChEBI" id="CHEBI:58359"/>
        <dbReference type="ChEBI" id="CHEBI:456215"/>
        <dbReference type="EC" id="6.3.5.4"/>
    </reaction>
</comment>
<dbReference type="SUPFAM" id="SSF52402">
    <property type="entry name" value="Adenine nucleotide alpha hydrolases-like"/>
    <property type="match status" value="1"/>
</dbReference>
<dbReference type="CDD" id="cd00712">
    <property type="entry name" value="AsnB"/>
    <property type="match status" value="1"/>
</dbReference>
<evidence type="ECO:0000259" key="10">
    <source>
        <dbReference type="PROSITE" id="PS51278"/>
    </source>
</evidence>
<dbReference type="InterPro" id="IPR051786">
    <property type="entry name" value="ASN_synthetase/amidase"/>
</dbReference>
<keyword evidence="11" id="KW-0436">Ligase</keyword>
<comment type="pathway">
    <text evidence="1">Amino-acid biosynthesis; L-asparagine biosynthesis; L-asparagine from L-aspartate (L-Gln route): step 1/1.</text>
</comment>
<dbReference type="PROSITE" id="PS51278">
    <property type="entry name" value="GATASE_TYPE_2"/>
    <property type="match status" value="1"/>
</dbReference>
<feature type="domain" description="Glutamine amidotransferase type-2" evidence="10">
    <location>
        <begin position="2"/>
        <end position="216"/>
    </location>
</feature>
<dbReference type="GO" id="GO:0005524">
    <property type="term" value="F:ATP binding"/>
    <property type="evidence" value="ECO:0007669"/>
    <property type="project" value="UniProtKB-KW"/>
</dbReference>
<dbReference type="EC" id="6.3.5.4" evidence="3"/>
<keyword evidence="12" id="KW-1185">Reference proteome</keyword>
<evidence type="ECO:0000256" key="7">
    <source>
        <dbReference type="ARBA" id="ARBA00048741"/>
    </source>
</evidence>
<gene>
    <name evidence="11" type="primary">asnB</name>
    <name evidence="11" type="ORF">FRY74_07560</name>
</gene>
<name>A0A5C6RUS4_9FLAO</name>
<dbReference type="EMBL" id="VOOS01000003">
    <property type="protein sequence ID" value="TXB65270.1"/>
    <property type="molecule type" value="Genomic_DNA"/>
</dbReference>
<dbReference type="SUPFAM" id="SSF56235">
    <property type="entry name" value="N-terminal nucleophile aminohydrolases (Ntn hydrolases)"/>
    <property type="match status" value="1"/>
</dbReference>
<keyword evidence="6 8" id="KW-0315">Glutamine amidotransferase</keyword>
<sequence length="641" mass="73897">MCGIAGIYQPKGIEIEEVITLSQTIKHRGPDDEGFFLASPEQVQHCRGNDTISELQSLKHLSEINYSPNLALVHRRLSILDISALGHQPLTTADERYTIVFNGEVYNFKEIRQELEQKGYGFKSHSDTEVIINAFAEWGKNCVSQFVGMWAFVIYDNQENTLTLSRDRFGIKPLYLFKNENCFAFASEIKALLKLKAVDKSISNENLGSYLAFGTTAKPYQNLFENIVDVEPGCNYQFYLEDFSLTKESYFSIDEKVANNKADIETNIQNFEELFNDSIALHLRSDVEIGSCLSGGLDSSAIVYSASKQLKDVPLKTITAAYQNKIIDESEYAKMVANDLKNVKDIYTYPDAKTLVADMDKMIYAQDLPIGSTSIFAQWEVMKCAGQNNIKVLLDGQGADEVLGGYYNFAGIHLIELLKKFQFNRFFKEYQQLKNNFTPQIKNAVLRAAYYYLPSSLQKQLRAKERLSYNFINPNKVNELQLVIPKRGGKTYYEHVDLSVKFGMYELLRYEDRNSMAFSIESRVPFLDHRLVEFIRALPNEQKIHKGWTKYVLRKMLNDKLDDKVVWRKDKKGFVTPQQDWKNELMKKLTEELKDSEIPSIMDRSYVLQLCDKDFSNASHLSEFWRAYSVIKWYNIYNLKG</sequence>
<protein>
    <recommendedName>
        <fullName evidence="3">asparagine synthase (glutamine-hydrolyzing)</fullName>
        <ecNumber evidence="3">6.3.5.4</ecNumber>
    </recommendedName>
</protein>